<dbReference type="GO" id="GO:0045892">
    <property type="term" value="P:negative regulation of DNA-templated transcription"/>
    <property type="evidence" value="ECO:0007669"/>
    <property type="project" value="InterPro"/>
</dbReference>
<evidence type="ECO:0000256" key="4">
    <source>
        <dbReference type="ARBA" id="ARBA00023163"/>
    </source>
</evidence>
<keyword evidence="6" id="KW-1185">Reference proteome</keyword>
<evidence type="ECO:0000256" key="1">
    <source>
        <dbReference type="ARBA" id="ARBA00011046"/>
    </source>
</evidence>
<keyword evidence="3" id="KW-0238">DNA-binding</keyword>
<dbReference type="InterPro" id="IPR036390">
    <property type="entry name" value="WH_DNA-bd_sf"/>
</dbReference>
<dbReference type="AlphaFoldDB" id="Q1DFV1"/>
<protein>
    <recommendedName>
        <fullName evidence="7">Transcriptional regulator</fullName>
    </recommendedName>
</protein>
<dbReference type="Gene3D" id="1.10.4040.10">
    <property type="entry name" value="Penicillinase repressor domain"/>
    <property type="match status" value="1"/>
</dbReference>
<evidence type="ECO:0000256" key="3">
    <source>
        <dbReference type="ARBA" id="ARBA00023125"/>
    </source>
</evidence>
<proteinExistence type="inferred from homology"/>
<organism evidence="5 6">
    <name type="scientific">Myxococcus xanthus (strain DK1622)</name>
    <dbReference type="NCBI Taxonomy" id="246197"/>
    <lineage>
        <taxon>Bacteria</taxon>
        <taxon>Pseudomonadati</taxon>
        <taxon>Myxococcota</taxon>
        <taxon>Myxococcia</taxon>
        <taxon>Myxococcales</taxon>
        <taxon>Cystobacterineae</taxon>
        <taxon>Myxococcaceae</taxon>
        <taxon>Myxococcus</taxon>
    </lineage>
</organism>
<accession>Q1DFV1</accession>
<dbReference type="Pfam" id="PF03965">
    <property type="entry name" value="Penicillinase_R"/>
    <property type="match status" value="1"/>
</dbReference>
<dbReference type="KEGG" id="mxa:MXAN_0190"/>
<dbReference type="EMBL" id="CP000113">
    <property type="protein sequence ID" value="ABF86806.1"/>
    <property type="molecule type" value="Genomic_DNA"/>
</dbReference>
<dbReference type="STRING" id="246197.MXAN_0190"/>
<dbReference type="PIRSF" id="PIRSF019455">
    <property type="entry name" value="CopR_AtkY"/>
    <property type="match status" value="1"/>
</dbReference>
<dbReference type="Proteomes" id="UP000002402">
    <property type="component" value="Chromosome"/>
</dbReference>
<evidence type="ECO:0008006" key="7">
    <source>
        <dbReference type="Google" id="ProtNLM"/>
    </source>
</evidence>
<dbReference type="HOGENOM" id="CLU_119090_4_2_7"/>
<dbReference type="SUPFAM" id="SSF46785">
    <property type="entry name" value="Winged helix' DNA-binding domain"/>
    <property type="match status" value="1"/>
</dbReference>
<comment type="similarity">
    <text evidence="1">Belongs to the BlaI transcriptional regulatory family.</text>
</comment>
<reference evidence="5 6" key="1">
    <citation type="journal article" date="2006" name="Proc. Natl. Acad. Sci. U.S.A.">
        <title>Evolution of sensory complexity recorded in a myxobacterial genome.</title>
        <authorList>
            <person name="Goldman B.S."/>
            <person name="Nierman W.C."/>
            <person name="Kaiser D."/>
            <person name="Slater S.C."/>
            <person name="Durkin A.S."/>
            <person name="Eisen J.A."/>
            <person name="Ronning C.M."/>
            <person name="Barbazuk W.B."/>
            <person name="Blanchard M."/>
            <person name="Field C."/>
            <person name="Halling C."/>
            <person name="Hinkle G."/>
            <person name="Iartchuk O."/>
            <person name="Kim H.S."/>
            <person name="Mackenzie C."/>
            <person name="Madupu R."/>
            <person name="Miller N."/>
            <person name="Shvartsbeyn A."/>
            <person name="Sullivan S.A."/>
            <person name="Vaudin M."/>
            <person name="Wiegand R."/>
            <person name="Kaplan H.B."/>
        </authorList>
    </citation>
    <scope>NUCLEOTIDE SEQUENCE [LARGE SCALE GENOMIC DNA]</scope>
    <source>
        <strain evidence="6">DK1622</strain>
    </source>
</reference>
<evidence type="ECO:0000313" key="5">
    <source>
        <dbReference type="EMBL" id="ABF86806.1"/>
    </source>
</evidence>
<dbReference type="GO" id="GO:0003677">
    <property type="term" value="F:DNA binding"/>
    <property type="evidence" value="ECO:0007669"/>
    <property type="project" value="UniProtKB-KW"/>
</dbReference>
<evidence type="ECO:0000256" key="2">
    <source>
        <dbReference type="ARBA" id="ARBA00023015"/>
    </source>
</evidence>
<evidence type="ECO:0000313" key="6">
    <source>
        <dbReference type="Proteomes" id="UP000002402"/>
    </source>
</evidence>
<gene>
    <name evidence="5" type="ordered locus">MXAN_0190</name>
</gene>
<name>Q1DFV1_MYXXD</name>
<sequence length="143" mass="16101">MDPGNRVTEGSIMSETKLPRPTDGELAILRVLWARGDSTVREVHEALTRDEPEGTGYTTVLKLMQIMTEKGLVERDESQRAHVYRPRATEQRTQRQLVTDLVDRAFGGSPARLAMQALSSKKTRPEELAELRRLLDTLEGGEE</sequence>
<keyword evidence="2" id="KW-0805">Transcription regulation</keyword>
<dbReference type="Gene3D" id="1.10.10.10">
    <property type="entry name" value="Winged helix-like DNA-binding domain superfamily/Winged helix DNA-binding domain"/>
    <property type="match status" value="1"/>
</dbReference>
<keyword evidence="4" id="KW-0804">Transcription</keyword>
<dbReference type="InterPro" id="IPR005650">
    <property type="entry name" value="BlaI_family"/>
</dbReference>
<dbReference type="EnsemblBacteria" id="ABF86806">
    <property type="protein sequence ID" value="ABF86806"/>
    <property type="gene ID" value="MXAN_0190"/>
</dbReference>
<dbReference type="InterPro" id="IPR036388">
    <property type="entry name" value="WH-like_DNA-bd_sf"/>
</dbReference>
<dbReference type="eggNOG" id="COG3682">
    <property type="taxonomic scope" value="Bacteria"/>
</dbReference>